<keyword evidence="5" id="KW-1185">Reference proteome</keyword>
<feature type="domain" description="Kazal-like" evidence="3">
    <location>
        <begin position="856"/>
        <end position="913"/>
    </location>
</feature>
<dbReference type="Gene3D" id="3.30.60.30">
    <property type="match status" value="1"/>
</dbReference>
<dbReference type="InterPro" id="IPR036058">
    <property type="entry name" value="Kazal_dom_sf"/>
</dbReference>
<name>A0A1I8PJF5_STOCA</name>
<evidence type="ECO:0000313" key="4">
    <source>
        <dbReference type="EnsemblMetazoa" id="SCAU008672-PA"/>
    </source>
</evidence>
<evidence type="ECO:0000256" key="2">
    <source>
        <dbReference type="SAM" id="SignalP"/>
    </source>
</evidence>
<evidence type="ECO:0000313" key="5">
    <source>
        <dbReference type="Proteomes" id="UP000095300"/>
    </source>
</evidence>
<feature type="signal peptide" evidence="2">
    <location>
        <begin position="1"/>
        <end position="16"/>
    </location>
</feature>
<gene>
    <name evidence="4" type="primary">106092345</name>
</gene>
<dbReference type="CDD" id="cd00104">
    <property type="entry name" value="KAZAL_FS"/>
    <property type="match status" value="1"/>
</dbReference>
<dbReference type="OrthoDB" id="8028076at2759"/>
<dbReference type="AlphaFoldDB" id="A0A1I8PJF5"/>
<dbReference type="VEuPathDB" id="VectorBase:SCAU008672"/>
<feature type="region of interest" description="Disordered" evidence="1">
    <location>
        <begin position="738"/>
        <end position="788"/>
    </location>
</feature>
<dbReference type="Pfam" id="PF07648">
    <property type="entry name" value="Kazal_2"/>
    <property type="match status" value="1"/>
</dbReference>
<feature type="compositionally biased region" description="Basic residues" evidence="1">
    <location>
        <begin position="776"/>
        <end position="787"/>
    </location>
</feature>
<organism evidence="4 5">
    <name type="scientific">Stomoxys calcitrans</name>
    <name type="common">Stable fly</name>
    <name type="synonym">Conops calcitrans</name>
    <dbReference type="NCBI Taxonomy" id="35570"/>
    <lineage>
        <taxon>Eukaryota</taxon>
        <taxon>Metazoa</taxon>
        <taxon>Ecdysozoa</taxon>
        <taxon>Arthropoda</taxon>
        <taxon>Hexapoda</taxon>
        <taxon>Insecta</taxon>
        <taxon>Pterygota</taxon>
        <taxon>Neoptera</taxon>
        <taxon>Endopterygota</taxon>
        <taxon>Diptera</taxon>
        <taxon>Brachycera</taxon>
        <taxon>Muscomorpha</taxon>
        <taxon>Muscoidea</taxon>
        <taxon>Muscidae</taxon>
        <taxon>Stomoxys</taxon>
    </lineage>
</organism>
<keyword evidence="2" id="KW-0732">Signal</keyword>
<dbReference type="Proteomes" id="UP000095300">
    <property type="component" value="Unassembled WGS sequence"/>
</dbReference>
<protein>
    <recommendedName>
        <fullName evidence="3">Kazal-like domain-containing protein</fullName>
    </recommendedName>
</protein>
<dbReference type="InterPro" id="IPR002350">
    <property type="entry name" value="Kazal_dom"/>
</dbReference>
<dbReference type="EnsemblMetazoa" id="SCAU008672-RA">
    <property type="protein sequence ID" value="SCAU008672-PA"/>
    <property type="gene ID" value="SCAU008672"/>
</dbReference>
<sequence>MNPFVILVAVLLSVQAATVPPVVSEDKVNMPLSGHKEVDTEVPAVVVEVSKHHKHNSNEAVPEVMITTIMPMVDQVPEGAMAKDHTVAKVAEMVPEVMMTTVKPDDKVSDVVVTKGTPFVDPVRKVPDVMVTTAKPLANVVSEVKVPVPAPVVKMSETMPTVASHVMAKKDPVIVVPLTVSPVVKDTSDVKDKMEHVIKRRSVAVHVPGVVVTTVKPKVDEVSGVSTDVPVMVKTPEVKPVVNNVMDIKMTKDVPVPAMMVKTTNVIDPKVDDVQVAEVVVTTVNPMENEVSDVVMMKAEPVVPVTGQPTISQGLPQTIINAIVKSLSTSLGGGHAINRRSVDLVKGMVQVPEVMVTTVKPAVVDAVVKNGVTVGVVPVPVEQNVNQVPVKGIPLPVVPSNVKEITGIIEIHNTDQEIKRRSLDVQAPEVMVTTVKSMTEEVPEVMMKKSKVPVVVPVPVQPVKDVTVTKVPSVKFPEVVVTTVKPMVNEVHQVMEKAQVPVIVHEQVQPFVNPVMVTKVPSVVIGGPGHSVKRRSVDAENHMVHVPLEVSTKDHKVNNDAAEVVVNKDQPLVAADKVPIPQVIVTTVKPKVNKVPEVMMKGEPVVVAPVSNVNQVSPVVDHIVKRRSLEMVTTEMPVQQSKMVTTVKPMVKDVTETMETKEKVSVPKVMVTTVKPNLVDINGVIVKDVQEIPNVHPVLFADDAVKEVVPGVVHINEKSQNDVLPPILHRPHIKDEAVVPHVPLSPPITEDVKDSESSEEDESASHHHSEEDKKDNHHQKIVTRQRRAQPFWDKNDLVTAKPKLETDPKVIANILAKSKSVKLNHRAMRSVTDDNAQMIPNKPAINHQTKAEDAATSHMDPCDLLCTKFEIDPVCATNGLCLHEFPNQCMLETYNCRHPKNKFVATRDQRCLMSWLDFCKEIDLD</sequence>
<dbReference type="KEGG" id="scac:106092345"/>
<dbReference type="PROSITE" id="PS51465">
    <property type="entry name" value="KAZAL_2"/>
    <property type="match status" value="1"/>
</dbReference>
<dbReference type="SUPFAM" id="SSF100895">
    <property type="entry name" value="Kazal-type serine protease inhibitors"/>
    <property type="match status" value="1"/>
</dbReference>
<accession>A0A1I8PJF5</accession>
<evidence type="ECO:0000256" key="1">
    <source>
        <dbReference type="SAM" id="MobiDB-lite"/>
    </source>
</evidence>
<evidence type="ECO:0000259" key="3">
    <source>
        <dbReference type="PROSITE" id="PS51465"/>
    </source>
</evidence>
<feature type="compositionally biased region" description="Basic and acidic residues" evidence="1">
    <location>
        <begin position="763"/>
        <end position="775"/>
    </location>
</feature>
<reference evidence="4" key="1">
    <citation type="submission" date="2020-05" db="UniProtKB">
        <authorList>
            <consortium name="EnsemblMetazoa"/>
        </authorList>
    </citation>
    <scope>IDENTIFICATION</scope>
    <source>
        <strain evidence="4">USDA</strain>
    </source>
</reference>
<proteinExistence type="predicted"/>
<feature type="chain" id="PRO_5009326743" description="Kazal-like domain-containing protein" evidence="2">
    <location>
        <begin position="17"/>
        <end position="925"/>
    </location>
</feature>